<feature type="domain" description="Glycosyltransferase RgtA/B/C/D-like" evidence="2">
    <location>
        <begin position="84"/>
        <end position="223"/>
    </location>
</feature>
<feature type="transmembrane region" description="Helical" evidence="1">
    <location>
        <begin position="356"/>
        <end position="376"/>
    </location>
</feature>
<dbReference type="Pfam" id="PF13231">
    <property type="entry name" value="PMT_2"/>
    <property type="match status" value="1"/>
</dbReference>
<evidence type="ECO:0000256" key="1">
    <source>
        <dbReference type="SAM" id="Phobius"/>
    </source>
</evidence>
<feature type="transmembrane region" description="Helical" evidence="1">
    <location>
        <begin position="240"/>
        <end position="258"/>
    </location>
</feature>
<dbReference type="HOGENOM" id="CLU_516483_0_0_11"/>
<dbReference type="AlphaFoldDB" id="R4Z094"/>
<reference evidence="3 4" key="1">
    <citation type="journal article" date="2013" name="ISME J.">
        <title>Metabolic model for the filamentous 'Candidatus Microthrix parvicella' based on genomic and metagenomic analyses.</title>
        <authorList>
            <person name="Jon McIlroy S."/>
            <person name="Kristiansen R."/>
            <person name="Albertsen M."/>
            <person name="Michael Karst S."/>
            <person name="Rossetti S."/>
            <person name="Lund Nielsen J."/>
            <person name="Tandoi V."/>
            <person name="James Seviour R."/>
            <person name="Nielsen P.H."/>
        </authorList>
    </citation>
    <scope>NUCLEOTIDE SEQUENCE [LARGE SCALE GENOMIC DNA]</scope>
    <source>
        <strain evidence="3 4">RN1</strain>
    </source>
</reference>
<keyword evidence="1" id="KW-0472">Membrane</keyword>
<dbReference type="Proteomes" id="UP000018291">
    <property type="component" value="Unassembled WGS sequence"/>
</dbReference>
<comment type="caution">
    <text evidence="3">The sequence shown here is derived from an EMBL/GenBank/DDBJ whole genome shotgun (WGS) entry which is preliminary data.</text>
</comment>
<dbReference type="InterPro" id="IPR038731">
    <property type="entry name" value="RgtA/B/C-like"/>
</dbReference>
<feature type="transmembrane region" description="Helical" evidence="1">
    <location>
        <begin position="126"/>
        <end position="147"/>
    </location>
</feature>
<name>R4Z094_9ACTN</name>
<protein>
    <recommendedName>
        <fullName evidence="2">Glycosyltransferase RgtA/B/C/D-like domain-containing protein</fullName>
    </recommendedName>
</protein>
<feature type="transmembrane region" description="Helical" evidence="1">
    <location>
        <begin position="388"/>
        <end position="408"/>
    </location>
</feature>
<keyword evidence="1" id="KW-0812">Transmembrane</keyword>
<proteinExistence type="predicted"/>
<feature type="transmembrane region" description="Helical" evidence="1">
    <location>
        <begin position="100"/>
        <end position="119"/>
    </location>
</feature>
<dbReference type="STRING" id="1229780.BN381_330085"/>
<dbReference type="eggNOG" id="COG1807">
    <property type="taxonomic scope" value="Bacteria"/>
</dbReference>
<evidence type="ECO:0000313" key="4">
    <source>
        <dbReference type="Proteomes" id="UP000018291"/>
    </source>
</evidence>
<keyword evidence="1" id="KW-1133">Transmembrane helix</keyword>
<gene>
    <name evidence="3" type="ORF">BN381_330085</name>
</gene>
<keyword evidence="4" id="KW-1185">Reference proteome</keyword>
<feature type="transmembrane region" description="Helical" evidence="1">
    <location>
        <begin position="179"/>
        <end position="195"/>
    </location>
</feature>
<dbReference type="EMBL" id="CANL01000027">
    <property type="protein sequence ID" value="CCM64100.1"/>
    <property type="molecule type" value="Genomic_DNA"/>
</dbReference>
<feature type="transmembrane region" description="Helical" evidence="1">
    <location>
        <begin position="332"/>
        <end position="350"/>
    </location>
</feature>
<feature type="transmembrane region" description="Helical" evidence="1">
    <location>
        <begin position="153"/>
        <end position="172"/>
    </location>
</feature>
<sequence>MLLSLLGSLQTAARSTQIDETLWAGRSRQFATGLVTGQPRLMTAFPVNDADTGKSITMPGVTTMWVGTGVLLYECVVRDPAPDALQACVKDLERPDRRSVHIVMALLNALLLLGLWQLCRKPFGEMAAGIGAVLIAGEPFLAALNGMFHTDAFIAYLSMIAYVALCRSLSLFGKEEEPSRFAGLAGVAFGLAILTKLTAVGLVPAAAVCVGWALFKEWGNPTAPKRLVKRFVALLRGPTARRVFIGVAVAMVTFFALWPGMVADPARQVGALRSSAKLAELGHGQFFRGRYSSDPPWYFSFYVLGFRMTPWSFLGLCLIPLPLLLRRVDRRWLVIATFIASQSLLLGLSAKKIDRYSAVLLVGIAFLIGVSFDLVFGYWARSKFRRTSIVWIVPLALVLGTGLVYHTIQSGQRASIYYNEALGGLSEAEGQVLVTWSGEPFEAKEWLDKRYEGDSSRYVQCQPSFWGDELSCPETEPGQDRVYVETISDRQLGRRLIPAREKDLWSRVDSYNVDGVEILTYWVNEAS</sequence>
<evidence type="ECO:0000313" key="3">
    <source>
        <dbReference type="EMBL" id="CCM64100.1"/>
    </source>
</evidence>
<accession>R4Z094</accession>
<organism evidence="3 4">
    <name type="scientific">Candidatus Neomicrothrix parvicella RN1</name>
    <dbReference type="NCBI Taxonomy" id="1229780"/>
    <lineage>
        <taxon>Bacteria</taxon>
        <taxon>Bacillati</taxon>
        <taxon>Actinomycetota</taxon>
        <taxon>Acidimicrobiia</taxon>
        <taxon>Acidimicrobiales</taxon>
        <taxon>Microthrixaceae</taxon>
        <taxon>Candidatus Neomicrothrix</taxon>
    </lineage>
</organism>
<feature type="transmembrane region" description="Helical" evidence="1">
    <location>
        <begin position="297"/>
        <end position="325"/>
    </location>
</feature>
<evidence type="ECO:0000259" key="2">
    <source>
        <dbReference type="Pfam" id="PF13231"/>
    </source>
</evidence>